<dbReference type="AlphaFoldDB" id="A0A392TK63"/>
<dbReference type="Proteomes" id="UP000265520">
    <property type="component" value="Unassembled WGS sequence"/>
</dbReference>
<proteinExistence type="predicted"/>
<dbReference type="EMBL" id="LXQA010598471">
    <property type="protein sequence ID" value="MCI61362.1"/>
    <property type="molecule type" value="Genomic_DNA"/>
</dbReference>
<evidence type="ECO:0000313" key="2">
    <source>
        <dbReference type="EMBL" id="MCI61362.1"/>
    </source>
</evidence>
<comment type="caution">
    <text evidence="2">The sequence shown here is derived from an EMBL/GenBank/DDBJ whole genome shotgun (WGS) entry which is preliminary data.</text>
</comment>
<keyword evidence="3" id="KW-1185">Reference proteome</keyword>
<feature type="coiled-coil region" evidence="1">
    <location>
        <begin position="1"/>
        <end position="28"/>
    </location>
</feature>
<accession>A0A392TK63</accession>
<evidence type="ECO:0000256" key="1">
    <source>
        <dbReference type="SAM" id="Coils"/>
    </source>
</evidence>
<sequence length="63" mass="7062">MKNWQEQLDTLRNDVNQMTNKLDRVLEVLTKLNLHPQHVVGQNVAAVGSNPSANLSSPNVTWP</sequence>
<organism evidence="2 3">
    <name type="scientific">Trifolium medium</name>
    <dbReference type="NCBI Taxonomy" id="97028"/>
    <lineage>
        <taxon>Eukaryota</taxon>
        <taxon>Viridiplantae</taxon>
        <taxon>Streptophyta</taxon>
        <taxon>Embryophyta</taxon>
        <taxon>Tracheophyta</taxon>
        <taxon>Spermatophyta</taxon>
        <taxon>Magnoliopsida</taxon>
        <taxon>eudicotyledons</taxon>
        <taxon>Gunneridae</taxon>
        <taxon>Pentapetalae</taxon>
        <taxon>rosids</taxon>
        <taxon>fabids</taxon>
        <taxon>Fabales</taxon>
        <taxon>Fabaceae</taxon>
        <taxon>Papilionoideae</taxon>
        <taxon>50 kb inversion clade</taxon>
        <taxon>NPAAA clade</taxon>
        <taxon>Hologalegina</taxon>
        <taxon>IRL clade</taxon>
        <taxon>Trifolieae</taxon>
        <taxon>Trifolium</taxon>
    </lineage>
</organism>
<reference evidence="2 3" key="1">
    <citation type="journal article" date="2018" name="Front. Plant Sci.">
        <title>Red Clover (Trifolium pratense) and Zigzag Clover (T. medium) - A Picture of Genomic Similarities and Differences.</title>
        <authorList>
            <person name="Dluhosova J."/>
            <person name="Istvanek J."/>
            <person name="Nedelnik J."/>
            <person name="Repkova J."/>
        </authorList>
    </citation>
    <scope>NUCLEOTIDE SEQUENCE [LARGE SCALE GENOMIC DNA]</scope>
    <source>
        <strain evidence="3">cv. 10/8</strain>
        <tissue evidence="2">Leaf</tissue>
    </source>
</reference>
<evidence type="ECO:0000313" key="3">
    <source>
        <dbReference type="Proteomes" id="UP000265520"/>
    </source>
</evidence>
<feature type="non-terminal residue" evidence="2">
    <location>
        <position position="63"/>
    </location>
</feature>
<name>A0A392TK63_9FABA</name>
<protein>
    <submittedName>
        <fullName evidence="2">Uncharacterized protein</fullName>
    </submittedName>
</protein>
<keyword evidence="1" id="KW-0175">Coiled coil</keyword>